<name>A0A543FKS1_9MICO</name>
<dbReference type="SMART" id="SM00347">
    <property type="entry name" value="HTH_MARR"/>
    <property type="match status" value="1"/>
</dbReference>
<evidence type="ECO:0000313" key="3">
    <source>
        <dbReference type="Proteomes" id="UP000320235"/>
    </source>
</evidence>
<dbReference type="InterPro" id="IPR036390">
    <property type="entry name" value="WH_DNA-bd_sf"/>
</dbReference>
<feature type="domain" description="HTH marR-type" evidence="1">
    <location>
        <begin position="27"/>
        <end position="124"/>
    </location>
</feature>
<sequence length="146" mass="15434">MANDSPALTLGQALRQYLDARNAAMVTARASLGISDIDARALLFVVGNPGTRPTALREYLGITSAGVTTLIDRLVGRSLVRRDVDPTDRRVNRITATIDIADDPWSALNRFDDDFDVAVGAADQARVGDSVALLASLTAATVGARP</sequence>
<proteinExistence type="predicted"/>
<dbReference type="Gene3D" id="1.10.10.10">
    <property type="entry name" value="Winged helix-like DNA-binding domain superfamily/Winged helix DNA-binding domain"/>
    <property type="match status" value="1"/>
</dbReference>
<dbReference type="Proteomes" id="UP000320235">
    <property type="component" value="Unassembled WGS sequence"/>
</dbReference>
<dbReference type="InterPro" id="IPR036388">
    <property type="entry name" value="WH-like_DNA-bd_sf"/>
</dbReference>
<evidence type="ECO:0000259" key="1">
    <source>
        <dbReference type="SMART" id="SM00347"/>
    </source>
</evidence>
<gene>
    <name evidence="2" type="ORF">FB391_0561</name>
</gene>
<protein>
    <submittedName>
        <fullName evidence="2">MarR family protein</fullName>
    </submittedName>
</protein>
<accession>A0A543FKS1</accession>
<dbReference type="AlphaFoldDB" id="A0A543FKS1"/>
<dbReference type="RefSeq" id="WP_141892753.1">
    <property type="nucleotide sequence ID" value="NZ_BAABLH010000001.1"/>
</dbReference>
<dbReference type="GO" id="GO:0003700">
    <property type="term" value="F:DNA-binding transcription factor activity"/>
    <property type="evidence" value="ECO:0007669"/>
    <property type="project" value="InterPro"/>
</dbReference>
<comment type="caution">
    <text evidence="2">The sequence shown here is derived from an EMBL/GenBank/DDBJ whole genome shotgun (WGS) entry which is preliminary data.</text>
</comment>
<dbReference type="SUPFAM" id="SSF46785">
    <property type="entry name" value="Winged helix' DNA-binding domain"/>
    <property type="match status" value="1"/>
</dbReference>
<organism evidence="2 3">
    <name type="scientific">Microbacterium kyungheense</name>
    <dbReference type="NCBI Taxonomy" id="1263636"/>
    <lineage>
        <taxon>Bacteria</taxon>
        <taxon>Bacillati</taxon>
        <taxon>Actinomycetota</taxon>
        <taxon>Actinomycetes</taxon>
        <taxon>Micrococcales</taxon>
        <taxon>Microbacteriaceae</taxon>
        <taxon>Microbacterium</taxon>
    </lineage>
</organism>
<dbReference type="OrthoDB" id="5072918at2"/>
<reference evidence="2 3" key="1">
    <citation type="submission" date="2019-06" db="EMBL/GenBank/DDBJ databases">
        <title>Sequencing the genomes of 1000 actinobacteria strains.</title>
        <authorList>
            <person name="Klenk H.-P."/>
        </authorList>
    </citation>
    <scope>NUCLEOTIDE SEQUENCE [LARGE SCALE GENOMIC DNA]</scope>
    <source>
        <strain evidence="2 3">DSM 105492</strain>
    </source>
</reference>
<dbReference type="InterPro" id="IPR000835">
    <property type="entry name" value="HTH_MarR-typ"/>
</dbReference>
<dbReference type="EMBL" id="VFPE01000001">
    <property type="protein sequence ID" value="TQM34274.1"/>
    <property type="molecule type" value="Genomic_DNA"/>
</dbReference>
<evidence type="ECO:0000313" key="2">
    <source>
        <dbReference type="EMBL" id="TQM34274.1"/>
    </source>
</evidence>
<dbReference type="Pfam" id="PF12802">
    <property type="entry name" value="MarR_2"/>
    <property type="match status" value="1"/>
</dbReference>
<keyword evidence="3" id="KW-1185">Reference proteome</keyword>